<name>A0ABT3FXP0_9BACT</name>
<gene>
    <name evidence="2" type="ORF">OJ996_02015</name>
</gene>
<sequence length="157" mass="17449">MGKKLGFLLLLLPLPLTAEPLLKNTGFDKELAPWECEEGKIVPDPDNKDNSLLEIELDGGVFGLSQAFKWPEGKKELTLSFRIKASAASKDEPIQWRLRIYDKDEASALAAGAKIEKSGEWITVKQVIERPESAPVSMMLESNRGEGKLWIDDLKLG</sequence>
<comment type="caution">
    <text evidence="2">The sequence shown here is derived from an EMBL/GenBank/DDBJ whole genome shotgun (WGS) entry which is preliminary data.</text>
</comment>
<feature type="signal peptide" evidence="1">
    <location>
        <begin position="1"/>
        <end position="18"/>
    </location>
</feature>
<keyword evidence="1" id="KW-0732">Signal</keyword>
<organism evidence="2 3">
    <name type="scientific">Luteolibacter rhizosphaerae</name>
    <dbReference type="NCBI Taxonomy" id="2989719"/>
    <lineage>
        <taxon>Bacteria</taxon>
        <taxon>Pseudomonadati</taxon>
        <taxon>Verrucomicrobiota</taxon>
        <taxon>Verrucomicrobiia</taxon>
        <taxon>Verrucomicrobiales</taxon>
        <taxon>Verrucomicrobiaceae</taxon>
        <taxon>Luteolibacter</taxon>
    </lineage>
</organism>
<keyword evidence="3" id="KW-1185">Reference proteome</keyword>
<proteinExistence type="predicted"/>
<reference evidence="2" key="1">
    <citation type="submission" date="2022-10" db="EMBL/GenBank/DDBJ databases">
        <title>Luteolibacter sp. GHJ8, whole genome shotgun sequencing project.</title>
        <authorList>
            <person name="Zhao G."/>
            <person name="Shen L."/>
        </authorList>
    </citation>
    <scope>NUCLEOTIDE SEQUENCE</scope>
    <source>
        <strain evidence="2">GHJ8</strain>
    </source>
</reference>
<dbReference type="Proteomes" id="UP001165653">
    <property type="component" value="Unassembled WGS sequence"/>
</dbReference>
<dbReference type="RefSeq" id="WP_264510638.1">
    <property type="nucleotide sequence ID" value="NZ_JAPDDR010000001.1"/>
</dbReference>
<dbReference type="Gene3D" id="2.60.120.260">
    <property type="entry name" value="Galactose-binding domain-like"/>
    <property type="match status" value="1"/>
</dbReference>
<protein>
    <recommendedName>
        <fullName evidence="4">CBM-cenC domain-containing protein</fullName>
    </recommendedName>
</protein>
<feature type="chain" id="PRO_5047097507" description="CBM-cenC domain-containing protein" evidence="1">
    <location>
        <begin position="19"/>
        <end position="157"/>
    </location>
</feature>
<evidence type="ECO:0000313" key="3">
    <source>
        <dbReference type="Proteomes" id="UP001165653"/>
    </source>
</evidence>
<dbReference type="EMBL" id="JAPDDR010000001">
    <property type="protein sequence ID" value="MCW1912330.1"/>
    <property type="molecule type" value="Genomic_DNA"/>
</dbReference>
<evidence type="ECO:0000256" key="1">
    <source>
        <dbReference type="SAM" id="SignalP"/>
    </source>
</evidence>
<accession>A0ABT3FXP0</accession>
<evidence type="ECO:0008006" key="4">
    <source>
        <dbReference type="Google" id="ProtNLM"/>
    </source>
</evidence>
<evidence type="ECO:0000313" key="2">
    <source>
        <dbReference type="EMBL" id="MCW1912330.1"/>
    </source>
</evidence>